<feature type="active site" description="Nucleophile" evidence="4">
    <location>
        <position position="258"/>
    </location>
</feature>
<dbReference type="InterPro" id="IPR008979">
    <property type="entry name" value="Galactose-bd-like_sf"/>
</dbReference>
<evidence type="ECO:0000313" key="12">
    <source>
        <dbReference type="EMBL" id="GAT31615.1"/>
    </source>
</evidence>
<evidence type="ECO:0000259" key="10">
    <source>
        <dbReference type="Pfam" id="PF21317"/>
    </source>
</evidence>
<keyword evidence="3 5" id="KW-0326">Glycosidase</keyword>
<dbReference type="STRING" id="690879.TSACC_29"/>
<evidence type="ECO:0000259" key="11">
    <source>
        <dbReference type="Pfam" id="PF21467"/>
    </source>
</evidence>
<keyword evidence="8" id="KW-0732">Signal</keyword>
<comment type="catalytic activity">
    <reaction evidence="5">
        <text>Hydrolysis of terminal non-reducing beta-D-galactose residues in beta-D-galactosides.</text>
        <dbReference type="EC" id="3.2.1.23"/>
    </reaction>
</comment>
<evidence type="ECO:0000259" key="9">
    <source>
        <dbReference type="Pfam" id="PF01301"/>
    </source>
</evidence>
<dbReference type="PRINTS" id="PR00742">
    <property type="entry name" value="GLHYDRLASE35"/>
</dbReference>
<sequence>MRYRSLLCAGLVAILTIGQTIAAQEPAHTFQIGKASFLLDGQPFVIRCGELHFARIPREYWKQRLQMCKAMGLNAVCLYLFWNFHEWEEGKYDWSGERDALEFCRLAQQEGLWVILRPGPYSCAEWEMGGLPWWLLKGDRNVLRTRDPEFMKPALAWIKEVGRVFAPEQITQGGPILMVQVENEYGYYGDDVKYLDALKSAFTAAGFDIPMFVCNPPNLLSKPVPEGLLKVANFGSDAPGAFKTLRQIQPDAPLMCGEFYPGWFDGWGTPHQEGNLKGYLKNLEYMLENNISFSIYMAHGGTSFGLWAGSVGPKPQKAAFSPDTTSYDYDAPISEAGWVTPKFLATRELIKKHSPAEQLILEPPQAAPVVAFPQITLREQAPLFENLPQPITDTEPRTMEKYAQGRGVILYRTTLPPGPAGTLEAAFAHDLAWVFLDGKPMGVMDRRSRKFSIDLPERSKAATLDILVEAMGRINFSPQLHDRKGLQGPVVVKSGDQVTPLHDWRVFRLGLDDKMLADLQWKPTTQNEGAAFWKGAFTVDKPGDTFLDVSSWGKGVVWINGHCLGRFWNIGPQQTLYLPGPWLKKGTNEIVILDLLGPAQPVVQGVERPVLNKLRPEADFSPADYSKIPPTPVPPLSIQQQ</sequence>
<evidence type="ECO:0000256" key="3">
    <source>
        <dbReference type="ARBA" id="ARBA00023295"/>
    </source>
</evidence>
<dbReference type="GO" id="GO:0005975">
    <property type="term" value="P:carbohydrate metabolic process"/>
    <property type="evidence" value="ECO:0007669"/>
    <property type="project" value="InterPro"/>
</dbReference>
<evidence type="ECO:0000313" key="13">
    <source>
        <dbReference type="Proteomes" id="UP000076023"/>
    </source>
</evidence>
<dbReference type="OrthoDB" id="9813184at2"/>
<dbReference type="InterPro" id="IPR017853">
    <property type="entry name" value="GH"/>
</dbReference>
<keyword evidence="13" id="KW-1185">Reference proteome</keyword>
<feature type="domain" description="Beta-galactosidase 1-like first all-beta" evidence="10">
    <location>
        <begin position="396"/>
        <end position="509"/>
    </location>
</feature>
<feature type="chain" id="PRO_5007524304" description="Beta-galactosidase" evidence="8">
    <location>
        <begin position="23"/>
        <end position="641"/>
    </location>
</feature>
<evidence type="ECO:0000256" key="2">
    <source>
        <dbReference type="ARBA" id="ARBA00022801"/>
    </source>
</evidence>
<keyword evidence="2 5" id="KW-0378">Hydrolase</keyword>
<feature type="region of interest" description="Disordered" evidence="7">
    <location>
        <begin position="621"/>
        <end position="641"/>
    </location>
</feature>
<feature type="domain" description="Beta-galactosidase galactose-binding" evidence="11">
    <location>
        <begin position="531"/>
        <end position="588"/>
    </location>
</feature>
<evidence type="ECO:0000256" key="5">
    <source>
        <dbReference type="RuleBase" id="RU000675"/>
    </source>
</evidence>
<proteinExistence type="inferred from homology"/>
<dbReference type="InterPro" id="IPR031330">
    <property type="entry name" value="Gly_Hdrlase_35_cat"/>
</dbReference>
<accession>A0A146G173</accession>
<feature type="signal peptide" evidence="8">
    <location>
        <begin position="1"/>
        <end position="22"/>
    </location>
</feature>
<evidence type="ECO:0000256" key="8">
    <source>
        <dbReference type="SAM" id="SignalP"/>
    </source>
</evidence>
<organism evidence="12 13">
    <name type="scientific">Terrimicrobium sacchariphilum</name>
    <dbReference type="NCBI Taxonomy" id="690879"/>
    <lineage>
        <taxon>Bacteria</taxon>
        <taxon>Pseudomonadati</taxon>
        <taxon>Verrucomicrobiota</taxon>
        <taxon>Terrimicrobiia</taxon>
        <taxon>Terrimicrobiales</taxon>
        <taxon>Terrimicrobiaceae</taxon>
        <taxon>Terrimicrobium</taxon>
    </lineage>
</organism>
<dbReference type="InterPro" id="IPR048913">
    <property type="entry name" value="BetaGal_gal-bd"/>
</dbReference>
<dbReference type="Gene3D" id="3.20.20.80">
    <property type="entry name" value="Glycosidases"/>
    <property type="match status" value="1"/>
</dbReference>
<evidence type="ECO:0000256" key="7">
    <source>
        <dbReference type="SAM" id="MobiDB-lite"/>
    </source>
</evidence>
<dbReference type="EMBL" id="BDCO01000002">
    <property type="protein sequence ID" value="GAT31615.1"/>
    <property type="molecule type" value="Genomic_DNA"/>
</dbReference>
<dbReference type="Gene3D" id="2.60.120.260">
    <property type="entry name" value="Galactose-binding domain-like"/>
    <property type="match status" value="2"/>
</dbReference>
<dbReference type="InParanoid" id="A0A146G173"/>
<dbReference type="PROSITE" id="PS01182">
    <property type="entry name" value="GLYCOSYL_HYDROL_F35"/>
    <property type="match status" value="1"/>
</dbReference>
<dbReference type="InterPro" id="IPR019801">
    <property type="entry name" value="Glyco_hydro_35_CS"/>
</dbReference>
<dbReference type="Proteomes" id="UP000076023">
    <property type="component" value="Unassembled WGS sequence"/>
</dbReference>
<dbReference type="GO" id="GO:0004565">
    <property type="term" value="F:beta-galactosidase activity"/>
    <property type="evidence" value="ECO:0007669"/>
    <property type="project" value="UniProtKB-EC"/>
</dbReference>
<dbReference type="PIRSF" id="PIRSF006336">
    <property type="entry name" value="B-gal"/>
    <property type="match status" value="1"/>
</dbReference>
<gene>
    <name evidence="12" type="ORF">TSACC_29</name>
</gene>
<evidence type="ECO:0000256" key="1">
    <source>
        <dbReference type="ARBA" id="ARBA00009809"/>
    </source>
</evidence>
<dbReference type="SUPFAM" id="SSF49785">
    <property type="entry name" value="Galactose-binding domain-like"/>
    <property type="match status" value="1"/>
</dbReference>
<dbReference type="PANTHER" id="PTHR23421">
    <property type="entry name" value="BETA-GALACTOSIDASE RELATED"/>
    <property type="match status" value="1"/>
</dbReference>
<protein>
    <recommendedName>
        <fullName evidence="5">Beta-galactosidase</fullName>
        <ecNumber evidence="5">3.2.1.23</ecNumber>
    </recommendedName>
</protein>
<feature type="domain" description="Glycoside hydrolase 35 catalytic" evidence="9">
    <location>
        <begin position="36"/>
        <end position="352"/>
    </location>
</feature>
<comment type="similarity">
    <text evidence="1 6">Belongs to the glycosyl hydrolase 35 family.</text>
</comment>
<name>A0A146G173_TERSA</name>
<comment type="caution">
    <text evidence="12">The sequence shown here is derived from an EMBL/GenBank/DDBJ whole genome shotgun (WGS) entry which is preliminary data.</text>
</comment>
<evidence type="ECO:0000256" key="6">
    <source>
        <dbReference type="RuleBase" id="RU003679"/>
    </source>
</evidence>
<evidence type="ECO:0000256" key="4">
    <source>
        <dbReference type="PIRSR" id="PIRSR006336-1"/>
    </source>
</evidence>
<feature type="active site" description="Proton donor" evidence="4">
    <location>
        <position position="184"/>
    </location>
</feature>
<dbReference type="Pfam" id="PF21317">
    <property type="entry name" value="BetaGal_ABD_1"/>
    <property type="match status" value="1"/>
</dbReference>
<dbReference type="InterPro" id="IPR048912">
    <property type="entry name" value="BetaGal1-like_ABD1"/>
</dbReference>
<dbReference type="Pfam" id="PF01301">
    <property type="entry name" value="Glyco_hydro_35"/>
    <property type="match status" value="1"/>
</dbReference>
<dbReference type="InterPro" id="IPR001944">
    <property type="entry name" value="Glycoside_Hdrlase_35"/>
</dbReference>
<dbReference type="InterPro" id="IPR026283">
    <property type="entry name" value="B-gal_1-like"/>
</dbReference>
<dbReference type="SUPFAM" id="SSF51445">
    <property type="entry name" value="(Trans)glycosidases"/>
    <property type="match status" value="1"/>
</dbReference>
<dbReference type="EC" id="3.2.1.23" evidence="5"/>
<dbReference type="AlphaFoldDB" id="A0A146G173"/>
<dbReference type="Pfam" id="PF21467">
    <property type="entry name" value="BetaGal_gal-bd"/>
    <property type="match status" value="1"/>
</dbReference>
<reference evidence="13" key="1">
    <citation type="journal article" date="2017" name="Genome Announc.">
        <title>Draft Genome Sequence of Terrimicrobium sacchariphilum NM-5T, a Facultative Anaerobic Soil Bacterium of the Class Spartobacteria.</title>
        <authorList>
            <person name="Qiu Y.L."/>
            <person name="Tourlousse D.M."/>
            <person name="Matsuura N."/>
            <person name="Ohashi A."/>
            <person name="Sekiguchi Y."/>
        </authorList>
    </citation>
    <scope>NUCLEOTIDE SEQUENCE [LARGE SCALE GENOMIC DNA]</scope>
    <source>
        <strain evidence="13">NM-5</strain>
    </source>
</reference>